<sequence>MQMNKKRFTLTYYEEHKKEATLYDIAEKDFYNAELEALKKLAEVKNLDYKRKDKITLTNNKTKAVYTANWPKTSPVTDQKRRFYLRNFVYNNGKKQEKVNMWLNNIFLIELALLLLIASIVFVIVFNITPNLSNSNFKPVVDFIFLVFLVMTQLLKEFLYEKIRDTFNNLRVMSLHILAFELALSFSTFTTIYAATNGGKLPLSKESKWFTEFYLIGLVVLAIFIIIRVNKDTKLISNRENFHNHNK</sequence>
<evidence type="ECO:0000313" key="3">
    <source>
        <dbReference type="Proteomes" id="UP000220435"/>
    </source>
</evidence>
<comment type="caution">
    <text evidence="2">The sequence shown here is derived from an EMBL/GenBank/DDBJ whole genome shotgun (WGS) entry which is preliminary data.</text>
</comment>
<evidence type="ECO:0000313" key="2">
    <source>
        <dbReference type="EMBL" id="PEK18790.1"/>
    </source>
</evidence>
<proteinExistence type="predicted"/>
<feature type="transmembrane region" description="Helical" evidence="1">
    <location>
        <begin position="140"/>
        <end position="160"/>
    </location>
</feature>
<dbReference type="AlphaFoldDB" id="A0AB73RDS9"/>
<protein>
    <submittedName>
        <fullName evidence="2">Uncharacterized protein</fullName>
    </submittedName>
</protein>
<accession>A0AB73RDS9</accession>
<keyword evidence="1" id="KW-1133">Transmembrane helix</keyword>
<evidence type="ECO:0000256" key="1">
    <source>
        <dbReference type="SAM" id="Phobius"/>
    </source>
</evidence>
<feature type="transmembrane region" description="Helical" evidence="1">
    <location>
        <begin position="102"/>
        <end position="128"/>
    </location>
</feature>
<keyword evidence="1" id="KW-0472">Membrane</keyword>
<organism evidence="2 3">
    <name type="scientific">Bacillus wiedmannii</name>
    <dbReference type="NCBI Taxonomy" id="1890302"/>
    <lineage>
        <taxon>Bacteria</taxon>
        <taxon>Bacillati</taxon>
        <taxon>Bacillota</taxon>
        <taxon>Bacilli</taxon>
        <taxon>Bacillales</taxon>
        <taxon>Bacillaceae</taxon>
        <taxon>Bacillus</taxon>
        <taxon>Bacillus cereus group</taxon>
    </lineage>
</organism>
<reference evidence="2 3" key="1">
    <citation type="submission" date="2017-09" db="EMBL/GenBank/DDBJ databases">
        <title>Large-scale bioinformatics analysis of Bacillus genomes uncovers conserved roles of natural products in bacterial physiology.</title>
        <authorList>
            <consortium name="Agbiome Team Llc"/>
            <person name="Bleich R.M."/>
            <person name="Kirk G.J."/>
            <person name="Santa Maria K.C."/>
            <person name="Allen S.E."/>
            <person name="Farag S."/>
            <person name="Shank E.A."/>
            <person name="Bowers A."/>
        </authorList>
    </citation>
    <scope>NUCLEOTIDE SEQUENCE [LARGE SCALE GENOMIC DNA]</scope>
    <source>
        <strain evidence="2 3">AFS000414</strain>
    </source>
</reference>
<dbReference type="EMBL" id="NUFG01000029">
    <property type="protein sequence ID" value="PEK18790.1"/>
    <property type="molecule type" value="Genomic_DNA"/>
</dbReference>
<keyword evidence="1" id="KW-0812">Transmembrane</keyword>
<feature type="transmembrane region" description="Helical" evidence="1">
    <location>
        <begin position="172"/>
        <end position="193"/>
    </location>
</feature>
<feature type="transmembrane region" description="Helical" evidence="1">
    <location>
        <begin position="213"/>
        <end position="230"/>
    </location>
</feature>
<dbReference type="Proteomes" id="UP000220435">
    <property type="component" value="Unassembled WGS sequence"/>
</dbReference>
<gene>
    <name evidence="2" type="ORF">CN694_26525</name>
</gene>
<name>A0AB73RDS9_9BACI</name>